<reference evidence="5 6" key="1">
    <citation type="journal article" date="2015" name="Nature">
        <title>rRNA introns, odd ribosomes, and small enigmatic genomes across a large radiation of phyla.</title>
        <authorList>
            <person name="Brown C.T."/>
            <person name="Hug L.A."/>
            <person name="Thomas B.C."/>
            <person name="Sharon I."/>
            <person name="Castelle C.J."/>
            <person name="Singh A."/>
            <person name="Wilkins M.J."/>
            <person name="Williams K.H."/>
            <person name="Banfield J.F."/>
        </authorList>
    </citation>
    <scope>NUCLEOTIDE SEQUENCE [LARGE SCALE GENOMIC DNA]</scope>
</reference>
<dbReference type="Pfam" id="PF02976">
    <property type="entry name" value="MutH"/>
    <property type="match status" value="2"/>
</dbReference>
<dbReference type="SMART" id="SM00927">
    <property type="entry name" value="MutH"/>
    <property type="match status" value="2"/>
</dbReference>
<dbReference type="EMBL" id="LBOV01000022">
    <property type="protein sequence ID" value="KKP42976.1"/>
    <property type="molecule type" value="Genomic_DNA"/>
</dbReference>
<feature type="domain" description="DNA mismatch repair MutH/Type II restriction enzyme Sau3AI" evidence="4">
    <location>
        <begin position="62"/>
        <end position="162"/>
    </location>
</feature>
<gene>
    <name evidence="5" type="ORF">UR34_C0022G0003</name>
</gene>
<keyword evidence="2" id="KW-0255">Endonuclease</keyword>
<evidence type="ECO:0000259" key="4">
    <source>
        <dbReference type="SMART" id="SM00927"/>
    </source>
</evidence>
<evidence type="ECO:0000256" key="3">
    <source>
        <dbReference type="ARBA" id="ARBA00022801"/>
    </source>
</evidence>
<dbReference type="GO" id="GO:0004519">
    <property type="term" value="F:endonuclease activity"/>
    <property type="evidence" value="ECO:0007669"/>
    <property type="project" value="UniProtKB-KW"/>
</dbReference>
<dbReference type="InterPro" id="IPR011337">
    <property type="entry name" value="DNA_rep_MutH/RE_typeII_Sau3AI"/>
</dbReference>
<organism evidence="5 6">
    <name type="scientific">candidate division WS6 bacterium GW2011_GWC1_33_20</name>
    <dbReference type="NCBI Taxonomy" id="1619089"/>
    <lineage>
        <taxon>Bacteria</taxon>
        <taxon>Candidatus Dojkabacteria</taxon>
    </lineage>
</organism>
<dbReference type="InterPro" id="IPR011335">
    <property type="entry name" value="Restrct_endonuc-II-like"/>
</dbReference>
<dbReference type="AlphaFoldDB" id="A0A0F9ZVN3"/>
<evidence type="ECO:0000256" key="2">
    <source>
        <dbReference type="ARBA" id="ARBA00022759"/>
    </source>
</evidence>
<keyword evidence="3" id="KW-0378">Hydrolase</keyword>
<dbReference type="NCBIfam" id="NF040973">
    <property type="entry name" value="restrict_Sau3AI"/>
    <property type="match status" value="1"/>
</dbReference>
<dbReference type="InterPro" id="IPR037057">
    <property type="entry name" value="DNA_rep_MutH/T2_RE_sf"/>
</dbReference>
<name>A0A0F9ZVN3_9BACT</name>
<keyword evidence="1" id="KW-0540">Nuclease</keyword>
<dbReference type="SUPFAM" id="SSF52980">
    <property type="entry name" value="Restriction endonuclease-like"/>
    <property type="match status" value="2"/>
</dbReference>
<dbReference type="GO" id="GO:0016787">
    <property type="term" value="F:hydrolase activity"/>
    <property type="evidence" value="ECO:0007669"/>
    <property type="project" value="UniProtKB-KW"/>
</dbReference>
<evidence type="ECO:0000313" key="5">
    <source>
        <dbReference type="EMBL" id="KKP42976.1"/>
    </source>
</evidence>
<dbReference type="GO" id="GO:0003677">
    <property type="term" value="F:DNA binding"/>
    <property type="evidence" value="ECO:0007669"/>
    <property type="project" value="InterPro"/>
</dbReference>
<accession>A0A0F9ZVN3</accession>
<feature type="domain" description="DNA mismatch repair MutH/Type II restriction enzyme Sau3AI" evidence="4">
    <location>
        <begin position="289"/>
        <end position="388"/>
    </location>
</feature>
<evidence type="ECO:0000313" key="6">
    <source>
        <dbReference type="Proteomes" id="UP000034302"/>
    </source>
</evidence>
<comment type="caution">
    <text evidence="5">The sequence shown here is derived from an EMBL/GenBank/DDBJ whole genome shotgun (WGS) entry which is preliminary data.</text>
</comment>
<dbReference type="Proteomes" id="UP000034302">
    <property type="component" value="Unassembled WGS sequence"/>
</dbReference>
<proteinExistence type="predicted"/>
<dbReference type="Gene3D" id="3.40.600.10">
    <property type="entry name" value="DNA mismatch repair MutH/Restriction endonuclease, type II"/>
    <property type="match status" value="2"/>
</dbReference>
<evidence type="ECO:0000256" key="1">
    <source>
        <dbReference type="ARBA" id="ARBA00022722"/>
    </source>
</evidence>
<dbReference type="CDD" id="cd22355">
    <property type="entry name" value="Sau3AI_C"/>
    <property type="match status" value="1"/>
</dbReference>
<dbReference type="CDD" id="cd22356">
    <property type="entry name" value="Sau3AI_N-like"/>
    <property type="match status" value="1"/>
</dbReference>
<protein>
    <submittedName>
        <fullName evidence="5">Mismatch repair protein MutH, DNA mismatch repair protein MutH protein</fullName>
    </submittedName>
</protein>
<sequence>MKNCKFGQYDETTKDSIYEYAQILLNKSLIDLYFEEIGKLPPDFFNPRKKGSLGCLVEKLHFNYEPNERPEPDFEVAKLELKTTPLKVVDNKYVSKERLVLGMIDYFEMDMETFEQSKFLKKNASLLLLFYLYEKNKVVEQVFKIIKLWEIPSKDIPVLKRDWETIHQKIREGKAHELSGGDTFYLEAARKGAGGVRDLRKQPQSDIKANSRALAFKSKYVNIIIGGEQGLQKALGEDFSISNLSIEEYLTSKFTPHLGKSISDIMKEYHLEYSPKKKDLAASVSKAILGIKQDNKIEEFEKANIKIKTIPLDMNGKPEESMSFKQIDFDKIVEEKWLESDFYNEVVNCKYLFVSFRKDSLGNKHLHKVFFWTMPKKMRQQAKAYWIDTKKKICNRDFGYFWKISDKKTFHVRPKARVASDTTTLHDGTITKKMAYWINQDVIYRIINNNGKTN</sequence>